<protein>
    <submittedName>
        <fullName evidence="2">GDSL family lipase</fullName>
    </submittedName>
</protein>
<keyword evidence="3" id="KW-1185">Reference proteome</keyword>
<dbReference type="EMBL" id="LXQD01000328">
    <property type="protein sequence ID" value="RCJ22026.1"/>
    <property type="molecule type" value="Genomic_DNA"/>
</dbReference>
<gene>
    <name evidence="2" type="ORF">A6770_05025</name>
</gene>
<dbReference type="Proteomes" id="UP000252107">
    <property type="component" value="Unassembled WGS sequence"/>
</dbReference>
<dbReference type="PANTHER" id="PTHR45648">
    <property type="entry name" value="GDSL LIPASE/ACYLHYDROLASE FAMILY PROTEIN (AFU_ORTHOLOGUE AFUA_4G14700)"/>
    <property type="match status" value="1"/>
</dbReference>
<dbReference type="CDD" id="cd01846">
    <property type="entry name" value="fatty_acyltransferase_like"/>
    <property type="match status" value="1"/>
</dbReference>
<comment type="caution">
    <text evidence="2">The sequence shown here is derived from an EMBL/GenBank/DDBJ whole genome shotgun (WGS) entry which is preliminary data.</text>
</comment>
<evidence type="ECO:0000313" key="3">
    <source>
        <dbReference type="Proteomes" id="UP000252107"/>
    </source>
</evidence>
<dbReference type="InterPro" id="IPR001087">
    <property type="entry name" value="GDSL"/>
</dbReference>
<keyword evidence="1" id="KW-0378">Hydrolase</keyword>
<name>A0A367QCW5_9NOSO</name>
<dbReference type="Pfam" id="PF00657">
    <property type="entry name" value="Lipase_GDSL"/>
    <property type="match status" value="1"/>
</dbReference>
<dbReference type="PANTHER" id="PTHR45648:SF22">
    <property type="entry name" value="GDSL LIPASE_ACYLHYDROLASE FAMILY PROTEIN (AFU_ORTHOLOGUE AFUA_4G14700)"/>
    <property type="match status" value="1"/>
</dbReference>
<dbReference type="InterPro" id="IPR051058">
    <property type="entry name" value="GDSL_Est/Lipase"/>
</dbReference>
<evidence type="ECO:0000313" key="2">
    <source>
        <dbReference type="EMBL" id="RCJ22026.1"/>
    </source>
</evidence>
<sequence length="299" mass="32693">MRKNWFLTTRLAFLILIVVMQTKFIDKPYPLTEVYIFGDSLSDVGMVFRMTGGIYPPNPTYFQGRYSNGRIWIEYLSDRLHLSAKQTNNFAYGGATTGSIGNSYVPSLFNQVQSFTQTHQKINSNALCVLWAGANDYLQGVSSATVPVKNVINAINLLTDVGAKKILVANLPDLGQLPATRTTTNSVSLSALTQAHNQGLRRSLKVLTQKDSKLQIATLDANSLYRDAIANPAAFSFTNVISPCLSGSGICGNPDQFLFWDGIHPTTAAHRIVGENAFSAIQEAGMIHSRSILIPETTL</sequence>
<organism evidence="2 3">
    <name type="scientific">Nostoc minutum NIES-26</name>
    <dbReference type="NCBI Taxonomy" id="1844469"/>
    <lineage>
        <taxon>Bacteria</taxon>
        <taxon>Bacillati</taxon>
        <taxon>Cyanobacteriota</taxon>
        <taxon>Cyanophyceae</taxon>
        <taxon>Nostocales</taxon>
        <taxon>Nostocaceae</taxon>
        <taxon>Nostoc</taxon>
    </lineage>
</organism>
<dbReference type="GO" id="GO:0016788">
    <property type="term" value="F:hydrolase activity, acting on ester bonds"/>
    <property type="evidence" value="ECO:0007669"/>
    <property type="project" value="InterPro"/>
</dbReference>
<proteinExistence type="predicted"/>
<dbReference type="AlphaFoldDB" id="A0A367QCW5"/>
<dbReference type="InterPro" id="IPR036514">
    <property type="entry name" value="SGNH_hydro_sf"/>
</dbReference>
<dbReference type="SUPFAM" id="SSF52266">
    <property type="entry name" value="SGNH hydrolase"/>
    <property type="match status" value="1"/>
</dbReference>
<evidence type="ECO:0000256" key="1">
    <source>
        <dbReference type="ARBA" id="ARBA00022801"/>
    </source>
</evidence>
<reference evidence="2" key="1">
    <citation type="submission" date="2016-04" db="EMBL/GenBank/DDBJ databases">
        <authorList>
            <person name="Tabuchi Yagui T.R."/>
        </authorList>
    </citation>
    <scope>NUCLEOTIDE SEQUENCE [LARGE SCALE GENOMIC DNA]</scope>
    <source>
        <strain evidence="2">NIES-26</strain>
    </source>
</reference>
<dbReference type="Gene3D" id="3.40.50.1110">
    <property type="entry name" value="SGNH hydrolase"/>
    <property type="match status" value="1"/>
</dbReference>
<accession>A0A367QCW5</accession>